<sequence length="100" mass="11327">MNLEELEIIVIQCLRENLELSGDPIPIITSSTKPAHDFIGFDSLRTIEVLISIEEKVGCELPPEKIFSDKRFEDITVSSIANAIYQIKKEAAPNEQIRDR</sequence>
<feature type="domain" description="Carrier" evidence="1">
    <location>
        <begin position="4"/>
        <end position="88"/>
    </location>
</feature>
<dbReference type="PROSITE" id="PS50075">
    <property type="entry name" value="CARRIER"/>
    <property type="match status" value="1"/>
</dbReference>
<protein>
    <submittedName>
        <fullName evidence="2">Phosphopantetheine attachment site</fullName>
    </submittedName>
</protein>
<keyword evidence="3" id="KW-1185">Reference proteome</keyword>
<dbReference type="OrthoDB" id="5147973at2"/>
<evidence type="ECO:0000259" key="1">
    <source>
        <dbReference type="PROSITE" id="PS50075"/>
    </source>
</evidence>
<evidence type="ECO:0000313" key="3">
    <source>
        <dbReference type="Proteomes" id="UP000198620"/>
    </source>
</evidence>
<dbReference type="Gene3D" id="1.10.1200.10">
    <property type="entry name" value="ACP-like"/>
    <property type="match status" value="1"/>
</dbReference>
<proteinExistence type="predicted"/>
<evidence type="ECO:0000313" key="2">
    <source>
        <dbReference type="EMBL" id="SEL65634.1"/>
    </source>
</evidence>
<gene>
    <name evidence="2" type="ORF">SAMN05216387_1236</name>
</gene>
<dbReference type="Pfam" id="PF00550">
    <property type="entry name" value="PP-binding"/>
    <property type="match status" value="1"/>
</dbReference>
<reference evidence="2 3" key="1">
    <citation type="submission" date="2016-10" db="EMBL/GenBank/DDBJ databases">
        <authorList>
            <person name="de Groot N.N."/>
        </authorList>
    </citation>
    <scope>NUCLEOTIDE SEQUENCE [LARGE SCALE GENOMIC DNA]</scope>
    <source>
        <strain evidence="2 3">Nv1</strain>
    </source>
</reference>
<dbReference type="STRING" id="1233.SAMN05216387_1236"/>
<name>A0A1H7S1A1_9PROT</name>
<dbReference type="Proteomes" id="UP000198620">
    <property type="component" value="Unassembled WGS sequence"/>
</dbReference>
<accession>A0A1H7S1A1</accession>
<dbReference type="SUPFAM" id="SSF47336">
    <property type="entry name" value="ACP-like"/>
    <property type="match status" value="1"/>
</dbReference>
<dbReference type="EMBL" id="FOBH01000023">
    <property type="protein sequence ID" value="SEL65634.1"/>
    <property type="molecule type" value="Genomic_DNA"/>
</dbReference>
<dbReference type="InterPro" id="IPR009081">
    <property type="entry name" value="PP-bd_ACP"/>
</dbReference>
<dbReference type="RefSeq" id="WP_090829669.1">
    <property type="nucleotide sequence ID" value="NZ_FOBH01000023.1"/>
</dbReference>
<dbReference type="InterPro" id="IPR036736">
    <property type="entry name" value="ACP-like_sf"/>
</dbReference>
<organism evidence="2 3">
    <name type="scientific">Nitrosovibrio tenuis</name>
    <dbReference type="NCBI Taxonomy" id="1233"/>
    <lineage>
        <taxon>Bacteria</taxon>
        <taxon>Pseudomonadati</taxon>
        <taxon>Pseudomonadota</taxon>
        <taxon>Betaproteobacteria</taxon>
        <taxon>Nitrosomonadales</taxon>
        <taxon>Nitrosomonadaceae</taxon>
        <taxon>Nitrosovibrio</taxon>
    </lineage>
</organism>
<dbReference type="AlphaFoldDB" id="A0A1H7S1A1"/>